<dbReference type="Gene3D" id="3.40.50.2300">
    <property type="match status" value="1"/>
</dbReference>
<keyword evidence="2" id="KW-0805">Transcription regulation</keyword>
<dbReference type="InterPro" id="IPR011006">
    <property type="entry name" value="CheY-like_superfamily"/>
</dbReference>
<evidence type="ECO:0000259" key="6">
    <source>
        <dbReference type="PROSITE" id="PS50043"/>
    </source>
</evidence>
<sequence length="223" mass="23969">MRIVIAEDNALLREGMVLLLTSNGHEVVATCAAGPEVMPALREHRPDAAVLDVRLPPSFRDEGLRAAVQARQELPDLPILVLSQYVEQAYAAELLAQGARGIGYLLKDRVGRVEQFLEALERITSGGTALDPEVVTEIVSQKAAARPLQGLTPREHEVLEMMAQGLANAAIAEKLVITERAVSKHIRGVFDKLGLPPEGGSVHRRVLAVLAYLGNSAPESPAV</sequence>
<feature type="domain" description="HTH luxR-type" evidence="6">
    <location>
        <begin position="144"/>
        <end position="216"/>
    </location>
</feature>
<dbReference type="EMBL" id="MF541667">
    <property type="protein sequence ID" value="ATU31817.1"/>
    <property type="molecule type" value="Genomic_DNA"/>
</dbReference>
<dbReference type="PRINTS" id="PR00038">
    <property type="entry name" value="HTHLUXR"/>
</dbReference>
<keyword evidence="3" id="KW-0238">DNA-binding</keyword>
<protein>
    <submittedName>
        <fullName evidence="8">LuxR family transcriptional regulator</fullName>
    </submittedName>
</protein>
<dbReference type="InterPro" id="IPR058245">
    <property type="entry name" value="NreC/VraR/RcsB-like_REC"/>
</dbReference>
<dbReference type="Gene3D" id="1.10.10.10">
    <property type="entry name" value="Winged helix-like DNA-binding domain superfamily/Winged helix DNA-binding domain"/>
    <property type="match status" value="1"/>
</dbReference>
<dbReference type="InterPro" id="IPR036388">
    <property type="entry name" value="WH-like_DNA-bd_sf"/>
</dbReference>
<feature type="modified residue" description="4-aspartylphosphate" evidence="5">
    <location>
        <position position="52"/>
    </location>
</feature>
<dbReference type="CDD" id="cd17535">
    <property type="entry name" value="REC_NarL-like"/>
    <property type="match status" value="1"/>
</dbReference>
<evidence type="ECO:0000256" key="1">
    <source>
        <dbReference type="ARBA" id="ARBA00022553"/>
    </source>
</evidence>
<organism evidence="8">
    <name type="scientific">Streptomyces sp. KCB13F003</name>
    <dbReference type="NCBI Taxonomy" id="2052824"/>
    <lineage>
        <taxon>Bacteria</taxon>
        <taxon>Bacillati</taxon>
        <taxon>Actinomycetota</taxon>
        <taxon>Actinomycetes</taxon>
        <taxon>Kitasatosporales</taxon>
        <taxon>Streptomycetaceae</taxon>
        <taxon>Streptomyces</taxon>
    </lineage>
</organism>
<dbReference type="Pfam" id="PF00072">
    <property type="entry name" value="Response_reg"/>
    <property type="match status" value="1"/>
</dbReference>
<evidence type="ECO:0000256" key="2">
    <source>
        <dbReference type="ARBA" id="ARBA00023015"/>
    </source>
</evidence>
<dbReference type="PANTHER" id="PTHR43214">
    <property type="entry name" value="TWO-COMPONENT RESPONSE REGULATOR"/>
    <property type="match status" value="1"/>
</dbReference>
<dbReference type="InterPro" id="IPR039420">
    <property type="entry name" value="WalR-like"/>
</dbReference>
<keyword evidence="4" id="KW-0804">Transcription</keyword>
<dbReference type="PROSITE" id="PS50043">
    <property type="entry name" value="HTH_LUXR_2"/>
    <property type="match status" value="1"/>
</dbReference>
<dbReference type="CDD" id="cd06170">
    <property type="entry name" value="LuxR_C_like"/>
    <property type="match status" value="1"/>
</dbReference>
<dbReference type="GO" id="GO:0003677">
    <property type="term" value="F:DNA binding"/>
    <property type="evidence" value="ECO:0007669"/>
    <property type="project" value="UniProtKB-KW"/>
</dbReference>
<dbReference type="PROSITE" id="PS50110">
    <property type="entry name" value="RESPONSE_REGULATORY"/>
    <property type="match status" value="1"/>
</dbReference>
<dbReference type="GO" id="GO:0000160">
    <property type="term" value="P:phosphorelay signal transduction system"/>
    <property type="evidence" value="ECO:0007669"/>
    <property type="project" value="InterPro"/>
</dbReference>
<evidence type="ECO:0000259" key="7">
    <source>
        <dbReference type="PROSITE" id="PS50110"/>
    </source>
</evidence>
<dbReference type="SMART" id="SM00421">
    <property type="entry name" value="HTH_LUXR"/>
    <property type="match status" value="1"/>
</dbReference>
<evidence type="ECO:0000256" key="5">
    <source>
        <dbReference type="PROSITE-ProRule" id="PRU00169"/>
    </source>
</evidence>
<proteinExistence type="predicted"/>
<dbReference type="AlphaFoldDB" id="A0A2D3E345"/>
<evidence type="ECO:0000313" key="8">
    <source>
        <dbReference type="EMBL" id="ATU31817.1"/>
    </source>
</evidence>
<evidence type="ECO:0000256" key="3">
    <source>
        <dbReference type="ARBA" id="ARBA00023125"/>
    </source>
</evidence>
<dbReference type="InterPro" id="IPR001789">
    <property type="entry name" value="Sig_transdc_resp-reg_receiver"/>
</dbReference>
<dbReference type="Pfam" id="PF00196">
    <property type="entry name" value="GerE"/>
    <property type="match status" value="1"/>
</dbReference>
<reference evidence="8" key="1">
    <citation type="journal article" date="2017" name="J. Nat. Prod.">
        <title>Genomics-Driven Discovery of Chlorinated Cyclic Hexapeptides Ulleungmycins A and B from a Streptomyces Species.</title>
        <authorList>
            <person name="Son S."/>
            <person name="Hong Y.S."/>
            <person name="Jang M."/>
            <person name="Heo K.T."/>
            <person name="Lee B."/>
            <person name="Jang J.P."/>
            <person name="Kim J.W."/>
            <person name="Ryoo I.J."/>
            <person name="Kim W.G."/>
            <person name="Ko S.K."/>
            <person name="Kim B.Y."/>
            <person name="Jang J.H."/>
            <person name="Ahn J.S."/>
        </authorList>
    </citation>
    <scope>NUCLEOTIDE SEQUENCE</scope>
    <source>
        <strain evidence="8">KCB13F003</strain>
    </source>
</reference>
<dbReference type="InterPro" id="IPR000792">
    <property type="entry name" value="Tscrpt_reg_LuxR_C"/>
</dbReference>
<keyword evidence="1 5" id="KW-0597">Phosphoprotein</keyword>
<gene>
    <name evidence="8" type="primary">ulm11</name>
</gene>
<dbReference type="GO" id="GO:0006355">
    <property type="term" value="P:regulation of DNA-templated transcription"/>
    <property type="evidence" value="ECO:0007669"/>
    <property type="project" value="InterPro"/>
</dbReference>
<dbReference type="SMART" id="SM00448">
    <property type="entry name" value="REC"/>
    <property type="match status" value="1"/>
</dbReference>
<name>A0A2D3E345_9ACTN</name>
<accession>A0A2D3E345</accession>
<dbReference type="SUPFAM" id="SSF52172">
    <property type="entry name" value="CheY-like"/>
    <property type="match status" value="1"/>
</dbReference>
<feature type="domain" description="Response regulatory" evidence="7">
    <location>
        <begin position="2"/>
        <end position="122"/>
    </location>
</feature>
<evidence type="ECO:0000256" key="4">
    <source>
        <dbReference type="ARBA" id="ARBA00023163"/>
    </source>
</evidence>
<dbReference type="PANTHER" id="PTHR43214:SF24">
    <property type="entry name" value="TRANSCRIPTIONAL REGULATORY PROTEIN NARL-RELATED"/>
    <property type="match status" value="1"/>
</dbReference>